<dbReference type="EMBL" id="PYMA01000002">
    <property type="protein sequence ID" value="PSW21473.1"/>
    <property type="molecule type" value="Genomic_DNA"/>
</dbReference>
<evidence type="ECO:0000256" key="5">
    <source>
        <dbReference type="SAM" id="SignalP"/>
    </source>
</evidence>
<dbReference type="GO" id="GO:0009279">
    <property type="term" value="C:cell outer membrane"/>
    <property type="evidence" value="ECO:0007669"/>
    <property type="project" value="UniProtKB-SubCell"/>
</dbReference>
<gene>
    <name evidence="7" type="ORF">C9I98_05970</name>
</gene>
<accession>A0A2T3NYX2</accession>
<dbReference type="InterPro" id="IPR050330">
    <property type="entry name" value="Bact_OuterMem_StrucFunc"/>
</dbReference>
<dbReference type="InterPro" id="IPR006665">
    <property type="entry name" value="OmpA-like"/>
</dbReference>
<dbReference type="PRINTS" id="PR01023">
    <property type="entry name" value="NAFLGMOTY"/>
</dbReference>
<dbReference type="PANTHER" id="PTHR30329">
    <property type="entry name" value="STATOR ELEMENT OF FLAGELLAR MOTOR COMPLEX"/>
    <property type="match status" value="1"/>
</dbReference>
<keyword evidence="8" id="KW-1185">Reference proteome</keyword>
<reference evidence="7 8" key="1">
    <citation type="submission" date="2018-01" db="EMBL/GenBank/DDBJ databases">
        <title>Whole genome sequencing of Histamine producing bacteria.</title>
        <authorList>
            <person name="Butler K."/>
        </authorList>
    </citation>
    <scope>NUCLEOTIDE SEQUENCE [LARGE SCALE GENOMIC DNA]</scope>
    <source>
        <strain evidence="7 8">DSM 100436</strain>
    </source>
</reference>
<dbReference type="PROSITE" id="PS51123">
    <property type="entry name" value="OMPA_2"/>
    <property type="match status" value="1"/>
</dbReference>
<dbReference type="PANTHER" id="PTHR30329:SF21">
    <property type="entry name" value="LIPOPROTEIN YIAD-RELATED"/>
    <property type="match status" value="1"/>
</dbReference>
<dbReference type="SUPFAM" id="SSF103088">
    <property type="entry name" value="OmpA-like"/>
    <property type="match status" value="1"/>
</dbReference>
<sequence>MKMLLVSLFSLLVVGCATTSNQSIGKASQKNVDNFLADNMKAAKSIISPLEGTVDKKGDQVIITLKGDRSFSHDSADIRPESRQLLKQLASMIISHPESRIFIAGHTDSIGSEEYNRELSTRRAQSVSDLLAKNGVSETRLGGYGFGETMPIADNSESLGRQANRRIEVRVTPRFDLL</sequence>
<comment type="caution">
    <text evidence="7">The sequence shown here is derived from an EMBL/GenBank/DDBJ whole genome shotgun (WGS) entry which is preliminary data.</text>
</comment>
<dbReference type="PROSITE" id="PS51257">
    <property type="entry name" value="PROKAR_LIPOPROTEIN"/>
    <property type="match status" value="1"/>
</dbReference>
<dbReference type="RefSeq" id="WP_036822766.1">
    <property type="nucleotide sequence ID" value="NZ_JGVO01000420.1"/>
</dbReference>
<organism evidence="7 8">
    <name type="scientific">Photobacterium sanctipauli</name>
    <dbReference type="NCBI Taxonomy" id="1342794"/>
    <lineage>
        <taxon>Bacteria</taxon>
        <taxon>Pseudomonadati</taxon>
        <taxon>Pseudomonadota</taxon>
        <taxon>Gammaproteobacteria</taxon>
        <taxon>Vibrionales</taxon>
        <taxon>Vibrionaceae</taxon>
        <taxon>Photobacterium</taxon>
    </lineage>
</organism>
<dbReference type="Gene3D" id="3.30.1330.60">
    <property type="entry name" value="OmpA-like domain"/>
    <property type="match status" value="1"/>
</dbReference>
<protein>
    <submittedName>
        <fullName evidence="7">OmpA family protein</fullName>
    </submittedName>
</protein>
<evidence type="ECO:0000256" key="1">
    <source>
        <dbReference type="ARBA" id="ARBA00004442"/>
    </source>
</evidence>
<keyword evidence="2 4" id="KW-0472">Membrane</keyword>
<dbReference type="InterPro" id="IPR006664">
    <property type="entry name" value="OMP_bac"/>
</dbReference>
<evidence type="ECO:0000259" key="6">
    <source>
        <dbReference type="PROSITE" id="PS51123"/>
    </source>
</evidence>
<evidence type="ECO:0000256" key="4">
    <source>
        <dbReference type="PROSITE-ProRule" id="PRU00473"/>
    </source>
</evidence>
<dbReference type="PRINTS" id="PR01021">
    <property type="entry name" value="OMPADOMAIN"/>
</dbReference>
<dbReference type="InterPro" id="IPR036737">
    <property type="entry name" value="OmpA-like_sf"/>
</dbReference>
<evidence type="ECO:0000313" key="8">
    <source>
        <dbReference type="Proteomes" id="UP000241771"/>
    </source>
</evidence>
<evidence type="ECO:0000256" key="3">
    <source>
        <dbReference type="ARBA" id="ARBA00023237"/>
    </source>
</evidence>
<comment type="subcellular location">
    <subcellularLocation>
        <location evidence="1">Cell outer membrane</location>
    </subcellularLocation>
</comment>
<feature type="signal peptide" evidence="5">
    <location>
        <begin position="1"/>
        <end position="19"/>
    </location>
</feature>
<feature type="domain" description="OmpA-like" evidence="6">
    <location>
        <begin position="58"/>
        <end position="175"/>
    </location>
</feature>
<dbReference type="Proteomes" id="UP000241771">
    <property type="component" value="Unassembled WGS sequence"/>
</dbReference>
<evidence type="ECO:0000313" key="7">
    <source>
        <dbReference type="EMBL" id="PSW21473.1"/>
    </source>
</evidence>
<dbReference type="CDD" id="cd07185">
    <property type="entry name" value="OmpA_C-like"/>
    <property type="match status" value="1"/>
</dbReference>
<feature type="chain" id="PRO_5015760090" evidence="5">
    <location>
        <begin position="20"/>
        <end position="178"/>
    </location>
</feature>
<dbReference type="AlphaFoldDB" id="A0A2T3NYX2"/>
<name>A0A2T3NYX2_9GAMM</name>
<keyword evidence="3" id="KW-0998">Cell outer membrane</keyword>
<dbReference type="Pfam" id="PF00691">
    <property type="entry name" value="OmpA"/>
    <property type="match status" value="1"/>
</dbReference>
<keyword evidence="5" id="KW-0732">Signal</keyword>
<proteinExistence type="predicted"/>
<dbReference type="OrthoDB" id="9792521at2"/>
<evidence type="ECO:0000256" key="2">
    <source>
        <dbReference type="ARBA" id="ARBA00023136"/>
    </source>
</evidence>